<organism evidence="2 3">
    <name type="scientific">Hankyongella ginsenosidimutans</name>
    <dbReference type="NCBI Taxonomy" id="1763828"/>
    <lineage>
        <taxon>Bacteria</taxon>
        <taxon>Pseudomonadati</taxon>
        <taxon>Pseudomonadota</taxon>
        <taxon>Alphaproteobacteria</taxon>
        <taxon>Sphingomonadales</taxon>
        <taxon>Sphingomonadaceae</taxon>
        <taxon>Hankyongella</taxon>
    </lineage>
</organism>
<keyword evidence="3" id="KW-1185">Reference proteome</keyword>
<evidence type="ECO:0000313" key="2">
    <source>
        <dbReference type="EMBL" id="QCI79745.1"/>
    </source>
</evidence>
<dbReference type="KEGG" id="hgn:E6W36_10005"/>
<dbReference type="Proteomes" id="UP000298714">
    <property type="component" value="Chromosome"/>
</dbReference>
<reference evidence="3" key="1">
    <citation type="submission" date="2019-04" db="EMBL/GenBank/DDBJ databases">
        <title>Complete genome sequence of Sphingomonas sp. W1-2-3.</title>
        <authorList>
            <person name="Im W.T."/>
        </authorList>
    </citation>
    <scope>NUCLEOTIDE SEQUENCE [LARGE SCALE GENOMIC DNA]</scope>
    <source>
        <strain evidence="3">W1-2-3</strain>
    </source>
</reference>
<dbReference type="AlphaFoldDB" id="A0A4D7C766"/>
<dbReference type="EMBL" id="CP039704">
    <property type="protein sequence ID" value="QCI79745.1"/>
    <property type="molecule type" value="Genomic_DNA"/>
</dbReference>
<sequence>MLLRELRDASAVAVGVAADGAVEVDGTAIGTLSGFTFSVDPLSSHSDKRRVMAAAERALEGEMGRRARALAGSEATDFRLCPEVSAPRVGVCWRGAMVATLETGQDMLRPRIRLAAGAMALPPQDRARVLERLDRWLTAQVDKELAPLAQLREALAISNPDRLEGAARGLAVQLLDQLGVVRRDAAAGIVNALTKAQRRRLAACGVRIGAYHIYLPRLLKPEPTRWRAALWSVRYGAHQPLPDLSAVSIDRMPGSPTPSIPWRAIGRSGRSWCGSISSSGSPAPCAGRQCAGGAAGSAHLLDRPDPQRLRPPAGHARLSPQAGTAERGCRRASQDHRVPVEGAAPAVRRPAPAAAPEHSPFAVLAQLRR</sequence>
<name>A0A4D7C766_9SPHN</name>
<gene>
    <name evidence="2" type="ORF">E6W36_10005</name>
</gene>
<accession>A0A4D7C766</accession>
<protein>
    <submittedName>
        <fullName evidence="2">Uncharacterized protein</fullName>
    </submittedName>
</protein>
<feature type="compositionally biased region" description="Basic and acidic residues" evidence="1">
    <location>
        <begin position="327"/>
        <end position="339"/>
    </location>
</feature>
<evidence type="ECO:0000256" key="1">
    <source>
        <dbReference type="SAM" id="MobiDB-lite"/>
    </source>
</evidence>
<feature type="compositionally biased region" description="Low complexity" evidence="1">
    <location>
        <begin position="340"/>
        <end position="356"/>
    </location>
</feature>
<feature type="region of interest" description="Disordered" evidence="1">
    <location>
        <begin position="295"/>
        <end position="369"/>
    </location>
</feature>
<proteinExistence type="predicted"/>
<evidence type="ECO:0000313" key="3">
    <source>
        <dbReference type="Proteomes" id="UP000298714"/>
    </source>
</evidence>